<proteinExistence type="predicted"/>
<gene>
    <name evidence="1" type="ORF">ABE960_03330</name>
</gene>
<accession>A0ABV1NBY5</accession>
<dbReference type="RefSeq" id="WP_349760829.1">
    <property type="nucleotide sequence ID" value="NZ_JBEGCJ010000002.1"/>
</dbReference>
<name>A0ABV1NBY5_9GAMM</name>
<dbReference type="Proteomes" id="UP001442468">
    <property type="component" value="Unassembled WGS sequence"/>
</dbReference>
<protein>
    <submittedName>
        <fullName evidence="1">Uncharacterized protein</fullName>
    </submittedName>
</protein>
<keyword evidence="2" id="KW-1185">Reference proteome</keyword>
<comment type="caution">
    <text evidence="1">The sequence shown here is derived from an EMBL/GenBank/DDBJ whole genome shotgun (WGS) entry which is preliminary data.</text>
</comment>
<organism evidence="1 2">
    <name type="scientific">Halomonas aquatica</name>
    <dbReference type="NCBI Taxonomy" id="3151123"/>
    <lineage>
        <taxon>Bacteria</taxon>
        <taxon>Pseudomonadati</taxon>
        <taxon>Pseudomonadota</taxon>
        <taxon>Gammaproteobacteria</taxon>
        <taxon>Oceanospirillales</taxon>
        <taxon>Halomonadaceae</taxon>
        <taxon>Halomonas</taxon>
    </lineage>
</organism>
<evidence type="ECO:0000313" key="1">
    <source>
        <dbReference type="EMBL" id="MEQ6916561.1"/>
    </source>
</evidence>
<reference evidence="1 2" key="1">
    <citation type="submission" date="2024-05" db="EMBL/GenBank/DDBJ databases">
        <title>Halomonas sp. SSM6 16S ribosomal RNA gene Genome sequencing and assembly.</title>
        <authorList>
            <person name="Yook S."/>
        </authorList>
    </citation>
    <scope>NUCLEOTIDE SEQUENCE [LARGE SCALE GENOMIC DNA]</scope>
    <source>
        <strain evidence="1 2">SSM6</strain>
    </source>
</reference>
<sequence length="164" mass="19063">MQGIVIFILGAMLPVIIKMAPNWRLNHALNKKLMTPDIISKAESLSKTEAEIEKNFSKLATKKQDENGVYRFLIGEIEVAEAEWNAYTNGLIQHLNKEAELIKEIYPKEERIDSIMRTWGININNPLKERRRRSYEKYIKRTGGLRIHYPAEKVATIQQDNRDP</sequence>
<evidence type="ECO:0000313" key="2">
    <source>
        <dbReference type="Proteomes" id="UP001442468"/>
    </source>
</evidence>
<dbReference type="EMBL" id="JBEGCJ010000002">
    <property type="protein sequence ID" value="MEQ6916561.1"/>
    <property type="molecule type" value="Genomic_DNA"/>
</dbReference>